<feature type="transmembrane region" description="Helical" evidence="1">
    <location>
        <begin position="164"/>
        <end position="186"/>
    </location>
</feature>
<dbReference type="EMBL" id="JAJAXM010000022">
    <property type="protein sequence ID" value="MCG9026603.1"/>
    <property type="molecule type" value="Genomic_DNA"/>
</dbReference>
<reference evidence="2" key="3">
    <citation type="submission" date="2017-06" db="EMBL/GenBank/DDBJ databases">
        <authorList>
            <person name="Kim H.J."/>
            <person name="Triplett B.A."/>
        </authorList>
    </citation>
    <scope>NUCLEOTIDE SEQUENCE</scope>
    <source>
        <strain evidence="2">HLGZ1</strain>
    </source>
</reference>
<name>A0A248LDS7_9NEIS</name>
<accession>A0A248LDS7</accession>
<feature type="transmembrane region" description="Helical" evidence="1">
    <location>
        <begin position="98"/>
        <end position="127"/>
    </location>
</feature>
<sequence length="193" mass="21742">MLIDTLRFLVKTLTDLFILVLLLRFYLQIAGASVRHPLVVFIKRVTDFAVLPARKLLRPWRGYDTASLGLAWLTALLTVVVMLLLSPLPYGLGSPQNWLVMVFLAVLAVFRASVYLLMGALIVQAIMSWVNPYNPVTPLLELLTRPFLRPFRRLVVANVDLSPLVLLILLQVVLMLPLALVEQLLLGQLRFGM</sequence>
<evidence type="ECO:0000313" key="5">
    <source>
        <dbReference type="Proteomes" id="UP001200247"/>
    </source>
</evidence>
<dbReference type="GeneID" id="75109670"/>
<keyword evidence="1" id="KW-0812">Transmembrane</keyword>
<keyword evidence="1" id="KW-1133">Transmembrane helix</keyword>
<dbReference type="RefSeq" id="WP_012695526.1">
    <property type="nucleotide sequence ID" value="NZ_CP022115.1"/>
</dbReference>
<dbReference type="InterPro" id="IPR003425">
    <property type="entry name" value="CCB3/YggT"/>
</dbReference>
<dbReference type="OrthoDB" id="9806665at2"/>
<protein>
    <submittedName>
        <fullName evidence="3">YggT family protein</fullName>
    </submittedName>
</protein>
<dbReference type="Proteomes" id="UP001200247">
    <property type="component" value="Unassembled WGS sequence"/>
</dbReference>
<proteinExistence type="predicted"/>
<evidence type="ECO:0000256" key="1">
    <source>
        <dbReference type="SAM" id="Phobius"/>
    </source>
</evidence>
<keyword evidence="1" id="KW-0472">Membrane</keyword>
<dbReference type="Proteomes" id="UP000197424">
    <property type="component" value="Chromosome"/>
</dbReference>
<evidence type="ECO:0000313" key="3">
    <source>
        <dbReference type="EMBL" id="MCG9026603.1"/>
    </source>
</evidence>
<reference evidence="2" key="1">
    <citation type="journal article" date="2017" name="J. Antimicrob. Chemother.">
        <title>Emergence and genomic analysis of MDR Laribacter hongkongensis strain HLGZ1 from Guangzhou, China.</title>
        <authorList>
            <person name="Wu H.K."/>
            <person name="Chen J.H."/>
            <person name="Yang L."/>
            <person name="Li A.R."/>
            <person name="Su D.H."/>
            <person name="Lin Y.P."/>
            <person name="Chen D.Q."/>
        </authorList>
    </citation>
    <scope>NUCLEOTIDE SEQUENCE</scope>
    <source>
        <strain evidence="2">HLGZ1</strain>
    </source>
</reference>
<dbReference type="OMA" id="MIDFSPM"/>
<reference evidence="4" key="2">
    <citation type="submission" date="2017-06" db="EMBL/GenBank/DDBJ databases">
        <title>Whole genome sequence of Laribacter hongkongensis LHGZ1.</title>
        <authorList>
            <person name="Chen D."/>
            <person name="Wu H."/>
            <person name="Chen J."/>
        </authorList>
    </citation>
    <scope>NUCLEOTIDE SEQUENCE [LARGE SCALE GENOMIC DNA]</scope>
    <source>
        <strain evidence="4">LHGZ1</strain>
    </source>
</reference>
<evidence type="ECO:0000313" key="2">
    <source>
        <dbReference type="EMBL" id="ASJ22867.1"/>
    </source>
</evidence>
<dbReference type="Pfam" id="PF02325">
    <property type="entry name" value="CCB3_YggT"/>
    <property type="match status" value="2"/>
</dbReference>
<organism evidence="2 4">
    <name type="scientific">Laribacter hongkongensis</name>
    <dbReference type="NCBI Taxonomy" id="168471"/>
    <lineage>
        <taxon>Bacteria</taxon>
        <taxon>Pseudomonadati</taxon>
        <taxon>Pseudomonadota</taxon>
        <taxon>Betaproteobacteria</taxon>
        <taxon>Neisseriales</taxon>
        <taxon>Aquaspirillaceae</taxon>
        <taxon>Laribacter</taxon>
    </lineage>
</organism>
<dbReference type="AlphaFoldDB" id="A0A248LDS7"/>
<gene>
    <name evidence="3" type="ORF">LH440_11980</name>
    <name evidence="2" type="ORF">LHGZ1_0036</name>
</gene>
<feature type="transmembrane region" description="Helical" evidence="1">
    <location>
        <begin position="66"/>
        <end position="86"/>
    </location>
</feature>
<dbReference type="EMBL" id="CP022115">
    <property type="protein sequence ID" value="ASJ22867.1"/>
    <property type="molecule type" value="Genomic_DNA"/>
</dbReference>
<dbReference type="GO" id="GO:0016020">
    <property type="term" value="C:membrane"/>
    <property type="evidence" value="ECO:0007669"/>
    <property type="project" value="InterPro"/>
</dbReference>
<reference evidence="3 5" key="4">
    <citation type="submission" date="2021-10" db="EMBL/GenBank/DDBJ databases">
        <title>Whole-genome sequencing analysis of Laribacter hongkongensis: virulence gene profiles, carbohydrate-active enzyme prediction, and antimicrobial resistance characterization.</title>
        <authorList>
            <person name="Yuan P."/>
            <person name="Zhan Y."/>
            <person name="Chen D."/>
        </authorList>
    </citation>
    <scope>NUCLEOTIDE SEQUENCE [LARGE SCALE GENOMIC DNA]</scope>
    <source>
        <strain evidence="3 5">W67</strain>
    </source>
</reference>
<evidence type="ECO:0000313" key="4">
    <source>
        <dbReference type="Proteomes" id="UP000197424"/>
    </source>
</evidence>
<feature type="transmembrane region" description="Helical" evidence="1">
    <location>
        <begin position="12"/>
        <end position="29"/>
    </location>
</feature>